<protein>
    <recommendedName>
        <fullName evidence="4">Retrotransposon gag domain-containing protein</fullName>
    </recommendedName>
</protein>
<feature type="compositionally biased region" description="Basic and acidic residues" evidence="1">
    <location>
        <begin position="22"/>
        <end position="40"/>
    </location>
</feature>
<organism evidence="2 3">
    <name type="scientific">Carnegiea gigantea</name>
    <dbReference type="NCBI Taxonomy" id="171969"/>
    <lineage>
        <taxon>Eukaryota</taxon>
        <taxon>Viridiplantae</taxon>
        <taxon>Streptophyta</taxon>
        <taxon>Embryophyta</taxon>
        <taxon>Tracheophyta</taxon>
        <taxon>Spermatophyta</taxon>
        <taxon>Magnoliopsida</taxon>
        <taxon>eudicotyledons</taxon>
        <taxon>Gunneridae</taxon>
        <taxon>Pentapetalae</taxon>
        <taxon>Caryophyllales</taxon>
        <taxon>Cactineae</taxon>
        <taxon>Cactaceae</taxon>
        <taxon>Cactoideae</taxon>
        <taxon>Echinocereeae</taxon>
        <taxon>Carnegiea</taxon>
    </lineage>
</organism>
<comment type="caution">
    <text evidence="2">The sequence shown here is derived from an EMBL/GenBank/DDBJ whole genome shotgun (WGS) entry which is preliminary data.</text>
</comment>
<evidence type="ECO:0008006" key="4">
    <source>
        <dbReference type="Google" id="ProtNLM"/>
    </source>
</evidence>
<dbReference type="Proteomes" id="UP001153076">
    <property type="component" value="Unassembled WGS sequence"/>
</dbReference>
<gene>
    <name evidence="2" type="ORF">Cgig2_023229</name>
</gene>
<evidence type="ECO:0000256" key="1">
    <source>
        <dbReference type="SAM" id="MobiDB-lite"/>
    </source>
</evidence>
<keyword evidence="3" id="KW-1185">Reference proteome</keyword>
<accession>A0A9Q1GRN4</accession>
<feature type="region of interest" description="Disordered" evidence="1">
    <location>
        <begin position="1"/>
        <end position="69"/>
    </location>
</feature>
<evidence type="ECO:0000313" key="3">
    <source>
        <dbReference type="Proteomes" id="UP001153076"/>
    </source>
</evidence>
<proteinExistence type="predicted"/>
<evidence type="ECO:0000313" key="2">
    <source>
        <dbReference type="EMBL" id="KAJ8424044.1"/>
    </source>
</evidence>
<sequence>MEAANSARPLPHFDYIPTHGGEPSHRPERIPSPRYIERRVSIRPKRSALHGAARSTRDNGSPRPPHVGGNGQISDCFYTLCNPFQTDRLVRGARTDFQASRRGHLMLPRPPHMTAPPKLQNARKYYEFHKRSGHTTTECRELKKALHELADKGQIDRFLKRGSQFLSTRAGACSTPATGLGVLDGEVHSKCLPQSKDPEVNPMGMIRLPVCFGNKLRSKNLEVDFLVVDVATAYNVILGRSTLHKYNL</sequence>
<name>A0A9Q1GRN4_9CARY</name>
<dbReference type="AlphaFoldDB" id="A0A9Q1GRN4"/>
<reference evidence="2" key="1">
    <citation type="submission" date="2022-04" db="EMBL/GenBank/DDBJ databases">
        <title>Carnegiea gigantea Genome sequencing and assembly v2.</title>
        <authorList>
            <person name="Copetti D."/>
            <person name="Sanderson M.J."/>
            <person name="Burquez A."/>
            <person name="Wojciechowski M.F."/>
        </authorList>
    </citation>
    <scope>NUCLEOTIDE SEQUENCE</scope>
    <source>
        <strain evidence="2">SGP5-SGP5p</strain>
        <tissue evidence="2">Aerial part</tissue>
    </source>
</reference>
<dbReference type="EMBL" id="JAKOGI010001795">
    <property type="protein sequence ID" value="KAJ8424044.1"/>
    <property type="molecule type" value="Genomic_DNA"/>
</dbReference>